<evidence type="ECO:0000313" key="5">
    <source>
        <dbReference type="Proteomes" id="UP001470809"/>
    </source>
</evidence>
<protein>
    <submittedName>
        <fullName evidence="4">Glycosyltransferase family 8 protein</fullName>
        <ecNumber evidence="4">2.-.-.-</ecNumber>
    </submittedName>
</protein>
<dbReference type="InterPro" id="IPR029044">
    <property type="entry name" value="Nucleotide-diphossugar_trans"/>
</dbReference>
<dbReference type="KEGG" id="yrh:AABB31_09635"/>
<dbReference type="RefSeq" id="WP_342078379.1">
    <property type="nucleotide sequence ID" value="NZ_CP151767.2"/>
</dbReference>
<sequence length="324" mass="36554">MEITLQTASRQAEYRHAIILCCDARYLPFAALTISTIVATNPDREFDICIASEQALDTPPALTNHGVRMCQIDVGDAFAGFPTSERFSMAAYLRIVLPEAFVADYDRILYVDCDVFAVGGALGELFKLDLHGKPVGAVADNVKWKRPKKATSDQEKLGLNGPYFNSGVLLMDCKTYIGEQIRQACIDVTTRYDHEKIYFDQTVLNLALEGKWASLHPGWNWQWPVVRPLFEFFVDVQLVHFITTTKPWSDIKGDLPIRYRALARRFFAKYYPELALNIAPAATALRKGKIIAGLFKHMTRVPAFVYRFNLHGGDIRKVIADPTD</sequence>
<dbReference type="EC" id="2.-.-.-" evidence="4"/>
<keyword evidence="3" id="KW-0479">Metal-binding</keyword>
<evidence type="ECO:0000313" key="4">
    <source>
        <dbReference type="EMBL" id="WZU69087.1"/>
    </source>
</evidence>
<dbReference type="AlphaFoldDB" id="A0AAN0NLJ2"/>
<evidence type="ECO:0000256" key="3">
    <source>
        <dbReference type="ARBA" id="ARBA00022723"/>
    </source>
</evidence>
<dbReference type="Gene3D" id="3.90.550.10">
    <property type="entry name" value="Spore Coat Polysaccharide Biosynthesis Protein SpsA, Chain A"/>
    <property type="match status" value="1"/>
</dbReference>
<organism evidence="4 5">
    <name type="scientific">Yoonia rhodophyticola</name>
    <dbReference type="NCBI Taxonomy" id="3137370"/>
    <lineage>
        <taxon>Bacteria</taxon>
        <taxon>Pseudomonadati</taxon>
        <taxon>Pseudomonadota</taxon>
        <taxon>Alphaproteobacteria</taxon>
        <taxon>Rhodobacterales</taxon>
        <taxon>Paracoccaceae</taxon>
        <taxon>Yoonia</taxon>
    </lineage>
</organism>
<keyword evidence="2 4" id="KW-0808">Transferase</keyword>
<dbReference type="InterPro" id="IPR050748">
    <property type="entry name" value="Glycosyltrans_8_dom-fam"/>
</dbReference>
<dbReference type="EMBL" id="CP151767">
    <property type="protein sequence ID" value="WZU69087.1"/>
    <property type="molecule type" value="Genomic_DNA"/>
</dbReference>
<evidence type="ECO:0000256" key="2">
    <source>
        <dbReference type="ARBA" id="ARBA00022679"/>
    </source>
</evidence>
<proteinExistence type="predicted"/>
<dbReference type="SUPFAM" id="SSF53448">
    <property type="entry name" value="Nucleotide-diphospho-sugar transferases"/>
    <property type="match status" value="1"/>
</dbReference>
<reference evidence="4" key="1">
    <citation type="submission" date="2024-08" db="EMBL/GenBank/DDBJ databases">
        <title>Phylogenomic analyses of a clade within the roseobacter group suggest taxonomic reassignments of species of the genera Aestuariivita, Citreicella, Loktanella, Nautella, Pelagibaca, Ruegeria, Thalassobius, Thiobacimonas and Tropicibacter, and the proposal o.</title>
        <authorList>
            <person name="Jeon C.O."/>
        </authorList>
    </citation>
    <scope>NUCLEOTIDE SEQUENCE</scope>
    <source>
        <strain evidence="4">SS1-5</strain>
    </source>
</reference>
<keyword evidence="1" id="KW-0328">Glycosyltransferase</keyword>
<dbReference type="InterPro" id="IPR002495">
    <property type="entry name" value="Glyco_trans_8"/>
</dbReference>
<evidence type="ECO:0000256" key="1">
    <source>
        <dbReference type="ARBA" id="ARBA00022676"/>
    </source>
</evidence>
<dbReference type="Proteomes" id="UP001470809">
    <property type="component" value="Chromosome"/>
</dbReference>
<accession>A0AAN0NLJ2</accession>
<dbReference type="GO" id="GO:0016757">
    <property type="term" value="F:glycosyltransferase activity"/>
    <property type="evidence" value="ECO:0007669"/>
    <property type="project" value="UniProtKB-KW"/>
</dbReference>
<dbReference type="PANTHER" id="PTHR13778:SF47">
    <property type="entry name" value="LIPOPOLYSACCHARIDE 1,3-GALACTOSYLTRANSFERASE"/>
    <property type="match status" value="1"/>
</dbReference>
<dbReference type="Pfam" id="PF01501">
    <property type="entry name" value="Glyco_transf_8"/>
    <property type="match status" value="1"/>
</dbReference>
<gene>
    <name evidence="4" type="ORF">AABB31_09635</name>
</gene>
<name>A0AAN0NLJ2_9RHOB</name>
<keyword evidence="5" id="KW-1185">Reference proteome</keyword>
<dbReference type="PANTHER" id="PTHR13778">
    <property type="entry name" value="GLYCOSYLTRANSFERASE 8 DOMAIN-CONTAINING PROTEIN"/>
    <property type="match status" value="1"/>
</dbReference>
<dbReference type="CDD" id="cd04194">
    <property type="entry name" value="GT8_A4GalT_like"/>
    <property type="match status" value="1"/>
</dbReference>
<dbReference type="GO" id="GO:0046872">
    <property type="term" value="F:metal ion binding"/>
    <property type="evidence" value="ECO:0007669"/>
    <property type="project" value="UniProtKB-KW"/>
</dbReference>